<sequence>MSEYHIRESPNTVPKVKEKPKKASIPTPFSYWPSDDGTDENLLVLLHGLGDTQVPFGKLGHSLKLPQTAVLALRASEQIPYLYEDAYQWYPSFDALGEMLANPNPTIALELLAKVVNHLTDDLQWPLDRIHLFGFAQGGSVAAEFAILRWKEQLQAHRSAIAPSESTSESAKAPSSSLGSIVTVSGPLLSHPTLSSPSPTPILVAHRPSPSEEALRPDALKSFQRGFQSVTEAKLNANRQGMPGSRDEWEPIMRFWSEHLSRRKQEGLYEVMSGTSG</sequence>
<name>A0A8H5C583_9AGAR</name>
<comment type="caution">
    <text evidence="3">The sequence shown here is derived from an EMBL/GenBank/DDBJ whole genome shotgun (WGS) entry which is preliminary data.</text>
</comment>
<dbReference type="Pfam" id="PF02230">
    <property type="entry name" value="Abhydrolase_2"/>
    <property type="match status" value="1"/>
</dbReference>
<evidence type="ECO:0000313" key="3">
    <source>
        <dbReference type="EMBL" id="KAF5334771.1"/>
    </source>
</evidence>
<dbReference type="Gene3D" id="3.40.50.1820">
    <property type="entry name" value="alpha/beta hydrolase"/>
    <property type="match status" value="1"/>
</dbReference>
<evidence type="ECO:0000256" key="1">
    <source>
        <dbReference type="SAM" id="MobiDB-lite"/>
    </source>
</evidence>
<gene>
    <name evidence="3" type="ORF">D9611_012972</name>
</gene>
<proteinExistence type="predicted"/>
<dbReference type="EMBL" id="JAACJK010000066">
    <property type="protein sequence ID" value="KAF5334771.1"/>
    <property type="molecule type" value="Genomic_DNA"/>
</dbReference>
<evidence type="ECO:0000259" key="2">
    <source>
        <dbReference type="Pfam" id="PF02230"/>
    </source>
</evidence>
<reference evidence="3 4" key="1">
    <citation type="journal article" date="2020" name="ISME J.">
        <title>Uncovering the hidden diversity of litter-decomposition mechanisms in mushroom-forming fungi.</title>
        <authorList>
            <person name="Floudas D."/>
            <person name="Bentzer J."/>
            <person name="Ahren D."/>
            <person name="Johansson T."/>
            <person name="Persson P."/>
            <person name="Tunlid A."/>
        </authorList>
    </citation>
    <scope>NUCLEOTIDE SEQUENCE [LARGE SCALE GENOMIC DNA]</scope>
    <source>
        <strain evidence="3 4">CBS 175.51</strain>
    </source>
</reference>
<dbReference type="SUPFAM" id="SSF53474">
    <property type="entry name" value="alpha/beta-Hydrolases"/>
    <property type="match status" value="1"/>
</dbReference>
<dbReference type="OrthoDB" id="437457at2759"/>
<dbReference type="InterPro" id="IPR029058">
    <property type="entry name" value="AB_hydrolase_fold"/>
</dbReference>
<keyword evidence="4" id="KW-1185">Reference proteome</keyword>
<dbReference type="AlphaFoldDB" id="A0A8H5C583"/>
<accession>A0A8H5C583</accession>
<evidence type="ECO:0000313" key="4">
    <source>
        <dbReference type="Proteomes" id="UP000541558"/>
    </source>
</evidence>
<feature type="region of interest" description="Disordered" evidence="1">
    <location>
        <begin position="1"/>
        <end position="23"/>
    </location>
</feature>
<organism evidence="3 4">
    <name type="scientific">Ephemerocybe angulata</name>
    <dbReference type="NCBI Taxonomy" id="980116"/>
    <lineage>
        <taxon>Eukaryota</taxon>
        <taxon>Fungi</taxon>
        <taxon>Dikarya</taxon>
        <taxon>Basidiomycota</taxon>
        <taxon>Agaricomycotina</taxon>
        <taxon>Agaricomycetes</taxon>
        <taxon>Agaricomycetidae</taxon>
        <taxon>Agaricales</taxon>
        <taxon>Agaricineae</taxon>
        <taxon>Psathyrellaceae</taxon>
        <taxon>Ephemerocybe</taxon>
    </lineage>
</organism>
<dbReference type="InterPro" id="IPR003140">
    <property type="entry name" value="PLipase/COase/thioEstase"/>
</dbReference>
<feature type="domain" description="Phospholipase/carboxylesterase/thioesterase" evidence="2">
    <location>
        <begin position="38"/>
        <end position="146"/>
    </location>
</feature>
<dbReference type="Proteomes" id="UP000541558">
    <property type="component" value="Unassembled WGS sequence"/>
</dbReference>
<protein>
    <recommendedName>
        <fullName evidence="2">Phospholipase/carboxylesterase/thioesterase domain-containing protein</fullName>
    </recommendedName>
</protein>
<dbReference type="GO" id="GO:0016787">
    <property type="term" value="F:hydrolase activity"/>
    <property type="evidence" value="ECO:0007669"/>
    <property type="project" value="InterPro"/>
</dbReference>